<keyword evidence="1" id="KW-0479">Metal-binding</keyword>
<comment type="caution">
    <text evidence="6">The sequence shown here is derived from an EMBL/GenBank/DDBJ whole genome shotgun (WGS) entry which is preliminary data.</text>
</comment>
<evidence type="ECO:0000313" key="7">
    <source>
        <dbReference type="Proteomes" id="UP000620124"/>
    </source>
</evidence>
<dbReference type="PROSITE" id="PS01360">
    <property type="entry name" value="ZF_MYND_1"/>
    <property type="match status" value="1"/>
</dbReference>
<evidence type="ECO:0000256" key="2">
    <source>
        <dbReference type="ARBA" id="ARBA00022771"/>
    </source>
</evidence>
<dbReference type="Proteomes" id="UP000620124">
    <property type="component" value="Unassembled WGS sequence"/>
</dbReference>
<name>A0A8H6Y0Z8_9AGAR</name>
<protein>
    <recommendedName>
        <fullName evidence="5">MYND-type domain-containing protein</fullName>
    </recommendedName>
</protein>
<evidence type="ECO:0000256" key="1">
    <source>
        <dbReference type="ARBA" id="ARBA00022723"/>
    </source>
</evidence>
<keyword evidence="3" id="KW-0862">Zinc</keyword>
<evidence type="ECO:0000256" key="3">
    <source>
        <dbReference type="ARBA" id="ARBA00022833"/>
    </source>
</evidence>
<dbReference type="Gene3D" id="6.10.140.2220">
    <property type="match status" value="1"/>
</dbReference>
<evidence type="ECO:0000313" key="6">
    <source>
        <dbReference type="EMBL" id="KAF7352050.1"/>
    </source>
</evidence>
<gene>
    <name evidence="6" type="ORF">MVEN_01167500</name>
</gene>
<dbReference type="AlphaFoldDB" id="A0A8H6Y0Z8"/>
<reference evidence="6" key="1">
    <citation type="submission" date="2020-05" db="EMBL/GenBank/DDBJ databases">
        <title>Mycena genomes resolve the evolution of fungal bioluminescence.</title>
        <authorList>
            <person name="Tsai I.J."/>
        </authorList>
    </citation>
    <scope>NUCLEOTIDE SEQUENCE</scope>
    <source>
        <strain evidence="6">CCC161011</strain>
    </source>
</reference>
<dbReference type="InterPro" id="IPR002893">
    <property type="entry name" value="Znf_MYND"/>
</dbReference>
<proteinExistence type="predicted"/>
<evidence type="ECO:0000259" key="5">
    <source>
        <dbReference type="PROSITE" id="PS50865"/>
    </source>
</evidence>
<feature type="domain" description="MYND-type" evidence="5">
    <location>
        <begin position="33"/>
        <end position="71"/>
    </location>
</feature>
<dbReference type="GO" id="GO:0008270">
    <property type="term" value="F:zinc ion binding"/>
    <property type="evidence" value="ECO:0007669"/>
    <property type="project" value="UniProtKB-KW"/>
</dbReference>
<dbReference type="SUPFAM" id="SSF144232">
    <property type="entry name" value="HIT/MYND zinc finger-like"/>
    <property type="match status" value="1"/>
</dbReference>
<accession>A0A8H6Y0Z8</accession>
<sequence length="393" mass="44466">MSYFRLGPHVPTANTCQDCDKHLRVVHSGTPRCDRCLPDDVSQLKTCACHLARYCNAQCQKNNWKAHRAHCQNATQVIQLSRMLGPAAEARHLSFVDWCKHSRKQFAPSALWALGAGTDADRTGTHLFVIYIDVEEKISTVGTTRFKRRVRTAKCASEAEVTQECATKYSSTWKVPPAMPFCARILLVDDGLPNVVDMFDQIAEEVDIVKVRSEVFPGMECDWLPLLEDSVAAGDQLPIHRYIHRPGSTPAVNELRYTHTNRWKLSHAKQFAMAASSALDIPQHPKRIVTHSLVLYIDVEEERQGVFGKHTVRSAKMISLAELRPLFHGDAHIMKANLFPQPNILRTVIVDDSLPFGRNIQVLGIDMSEAPNLRTLYPYHSDWLTRLKRIVEQ</sequence>
<organism evidence="6 7">
    <name type="scientific">Mycena venus</name>
    <dbReference type="NCBI Taxonomy" id="2733690"/>
    <lineage>
        <taxon>Eukaryota</taxon>
        <taxon>Fungi</taxon>
        <taxon>Dikarya</taxon>
        <taxon>Basidiomycota</taxon>
        <taxon>Agaricomycotina</taxon>
        <taxon>Agaricomycetes</taxon>
        <taxon>Agaricomycetidae</taxon>
        <taxon>Agaricales</taxon>
        <taxon>Marasmiineae</taxon>
        <taxon>Mycenaceae</taxon>
        <taxon>Mycena</taxon>
    </lineage>
</organism>
<keyword evidence="7" id="KW-1185">Reference proteome</keyword>
<keyword evidence="2 4" id="KW-0863">Zinc-finger</keyword>
<dbReference type="PROSITE" id="PS50865">
    <property type="entry name" value="ZF_MYND_2"/>
    <property type="match status" value="1"/>
</dbReference>
<dbReference type="EMBL" id="JACAZI010000009">
    <property type="protein sequence ID" value="KAF7352050.1"/>
    <property type="molecule type" value="Genomic_DNA"/>
</dbReference>
<dbReference type="OrthoDB" id="2879978at2759"/>
<evidence type="ECO:0000256" key="4">
    <source>
        <dbReference type="PROSITE-ProRule" id="PRU00134"/>
    </source>
</evidence>